<feature type="compositionally biased region" description="Basic and acidic residues" evidence="1">
    <location>
        <begin position="136"/>
        <end position="161"/>
    </location>
</feature>
<evidence type="ECO:0000313" key="3">
    <source>
        <dbReference type="Proteomes" id="UP000225277"/>
    </source>
</evidence>
<feature type="compositionally biased region" description="Pro residues" evidence="1">
    <location>
        <begin position="25"/>
        <end position="36"/>
    </location>
</feature>
<feature type="compositionally biased region" description="Basic and acidic residues" evidence="1">
    <location>
        <begin position="258"/>
        <end position="267"/>
    </location>
</feature>
<feature type="region of interest" description="Disordered" evidence="1">
    <location>
        <begin position="218"/>
        <end position="267"/>
    </location>
</feature>
<reference evidence="2 3" key="1">
    <citation type="submission" date="2016-03" db="EMBL/GenBank/DDBJ databases">
        <authorList>
            <person name="Ploux O."/>
        </authorList>
    </citation>
    <scope>NUCLEOTIDE SEQUENCE [LARGE SCALE GENOMIC DNA]</scope>
    <source>
        <strain evidence="2 3">URUG2</strain>
    </source>
</reference>
<feature type="compositionally biased region" description="Polar residues" evidence="1">
    <location>
        <begin position="113"/>
        <end position="129"/>
    </location>
</feature>
<dbReference type="Proteomes" id="UP000225277">
    <property type="component" value="Unassembled WGS sequence"/>
</dbReference>
<sequence>MAAAEYYSGGQTPPSRPQLNTYATPPYPMSDAPPPYSVLAESRPHSQPPPARHTSDIYRPYPPSNPQYIPEKQSRPPPQSSQYGGSYNPPKQSFGGSYHQQQSGYLQPPGPSAYNNQGYTSNPNYSVQQPAKHAHFRDDRSRDRSRSRSRGDRDLDRERDRNRRHRNHRPDSHHRSDSYKQDAGKKKSSSANTFIGAGGGALIGDAIFPGLGTIGGAILGGLGGHKVSKDKEKESRGYGSSNRSRGRSYSNDADYYYADDHRRGRKY</sequence>
<organism evidence="2 3">
    <name type="scientific">Ramularia collo-cygni</name>
    <dbReference type="NCBI Taxonomy" id="112498"/>
    <lineage>
        <taxon>Eukaryota</taxon>
        <taxon>Fungi</taxon>
        <taxon>Dikarya</taxon>
        <taxon>Ascomycota</taxon>
        <taxon>Pezizomycotina</taxon>
        <taxon>Dothideomycetes</taxon>
        <taxon>Dothideomycetidae</taxon>
        <taxon>Mycosphaerellales</taxon>
        <taxon>Mycosphaerellaceae</taxon>
        <taxon>Ramularia</taxon>
    </lineage>
</organism>
<dbReference type="GeneID" id="35606780"/>
<dbReference type="RefSeq" id="XP_023622503.1">
    <property type="nucleotide sequence ID" value="XM_023766735.1"/>
</dbReference>
<feature type="compositionally biased region" description="Basic and acidic residues" evidence="1">
    <location>
        <begin position="169"/>
        <end position="185"/>
    </location>
</feature>
<name>A0A2D3UUF4_9PEZI</name>
<evidence type="ECO:0000256" key="1">
    <source>
        <dbReference type="SAM" id="MobiDB-lite"/>
    </source>
</evidence>
<accession>A0A2D3UUF4</accession>
<feature type="region of interest" description="Disordered" evidence="1">
    <location>
        <begin position="1"/>
        <end position="196"/>
    </location>
</feature>
<feature type="compositionally biased region" description="Polar residues" evidence="1">
    <location>
        <begin position="80"/>
        <end position="105"/>
    </location>
</feature>
<protein>
    <recommendedName>
        <fullName evidence="4">Glycine zipper 2TM domain-containing protein</fullName>
    </recommendedName>
</protein>
<gene>
    <name evidence="2" type="ORF">RCC_12227</name>
</gene>
<feature type="compositionally biased region" description="Low complexity" evidence="1">
    <location>
        <begin position="237"/>
        <end position="256"/>
    </location>
</feature>
<evidence type="ECO:0008006" key="4">
    <source>
        <dbReference type="Google" id="ProtNLM"/>
    </source>
</evidence>
<dbReference type="EMBL" id="FJUY01000001">
    <property type="protein sequence ID" value="CZT15607.1"/>
    <property type="molecule type" value="Genomic_DNA"/>
</dbReference>
<evidence type="ECO:0000313" key="2">
    <source>
        <dbReference type="EMBL" id="CZT15607.1"/>
    </source>
</evidence>
<dbReference type="AlphaFoldDB" id="A0A2D3UUF4"/>
<keyword evidence="3" id="KW-1185">Reference proteome</keyword>
<feature type="compositionally biased region" description="Polar residues" evidence="1">
    <location>
        <begin position="9"/>
        <end position="23"/>
    </location>
</feature>
<proteinExistence type="predicted"/>
<feature type="compositionally biased region" description="Basic and acidic residues" evidence="1">
    <location>
        <begin position="227"/>
        <end position="236"/>
    </location>
</feature>